<keyword evidence="2" id="KW-1133">Transmembrane helix</keyword>
<evidence type="ECO:0000256" key="1">
    <source>
        <dbReference type="SAM" id="MobiDB-lite"/>
    </source>
</evidence>
<keyword evidence="2" id="KW-0812">Transmembrane</keyword>
<protein>
    <recommendedName>
        <fullName evidence="3">DUF2914 domain-containing protein</fullName>
    </recommendedName>
</protein>
<dbReference type="EMBL" id="AP024202">
    <property type="protein sequence ID" value="BCN94220.1"/>
    <property type="molecule type" value="Genomic_DNA"/>
</dbReference>
<evidence type="ECO:0000259" key="3">
    <source>
        <dbReference type="Pfam" id="PF11141"/>
    </source>
</evidence>
<dbReference type="InterPro" id="IPR022606">
    <property type="entry name" value="DUF2914"/>
</dbReference>
<evidence type="ECO:0000256" key="2">
    <source>
        <dbReference type="SAM" id="Phobius"/>
    </source>
</evidence>
<dbReference type="Pfam" id="PF11141">
    <property type="entry name" value="DUF2914"/>
    <property type="match status" value="1"/>
</dbReference>
<sequence length="278" mass="31930">MQLPDTDNIDYQYAFKQGYRMAIDGKRVTSMPSSVRRDMVMRDYFQQGWEQAVEDMTHNSEILNKPDWRSRFAWFVFMVLGGLATASLMIKNIESEKAKQQAAIEGQTAQTPSTQTSTLNTPNSATTVNEQHDLANLSLLSNEQRKDLALNQRQIATAQELDLQAVIDSPIKVTFATLSEDIQDRTPIHPLTDTVPKYIRKLTFFTEIKHANKQTIYHRWRTDKQILATVELSIGSDNYKTWSNKKLSSAWLGQWYVEVLDQNKNVIFRKAFNYGGQP</sequence>
<evidence type="ECO:0000313" key="5">
    <source>
        <dbReference type="Proteomes" id="UP001054820"/>
    </source>
</evidence>
<accession>A0ABM7MFF6</accession>
<name>A0ABM7MFF6_9GAMM</name>
<gene>
    <name evidence="4" type="ORF">THMIRHAM_20050</name>
</gene>
<dbReference type="Proteomes" id="UP001054820">
    <property type="component" value="Chromosome"/>
</dbReference>
<feature type="region of interest" description="Disordered" evidence="1">
    <location>
        <begin position="102"/>
        <end position="121"/>
    </location>
</feature>
<evidence type="ECO:0000313" key="4">
    <source>
        <dbReference type="EMBL" id="BCN94220.1"/>
    </source>
</evidence>
<feature type="transmembrane region" description="Helical" evidence="2">
    <location>
        <begin position="72"/>
        <end position="90"/>
    </location>
</feature>
<keyword evidence="5" id="KW-1185">Reference proteome</keyword>
<feature type="domain" description="DUF2914" evidence="3">
    <location>
        <begin position="213"/>
        <end position="273"/>
    </location>
</feature>
<dbReference type="RefSeq" id="WP_237261690.1">
    <property type="nucleotide sequence ID" value="NZ_AP024202.1"/>
</dbReference>
<proteinExistence type="predicted"/>
<organism evidence="4 5">
    <name type="scientific">Thiomicrorhabdus immobilis</name>
    <dbReference type="NCBI Taxonomy" id="2791037"/>
    <lineage>
        <taxon>Bacteria</taxon>
        <taxon>Pseudomonadati</taxon>
        <taxon>Pseudomonadota</taxon>
        <taxon>Gammaproteobacteria</taxon>
        <taxon>Thiotrichales</taxon>
        <taxon>Piscirickettsiaceae</taxon>
        <taxon>Thiomicrorhabdus</taxon>
    </lineage>
</organism>
<reference evidence="4" key="1">
    <citation type="journal article" date="2022" name="Arch. Microbiol.">
        <title>Thiomicrorhabdus immobilis sp. nov., a mesophilic sulfur-oxidizing bacterium isolated from sediment of a brackish lake in northern Japan.</title>
        <authorList>
            <person name="Kojima H."/>
            <person name="Mochizuki J."/>
            <person name="Kanda M."/>
            <person name="Watanabe T."/>
            <person name="Fukui M."/>
        </authorList>
    </citation>
    <scope>NUCLEOTIDE SEQUENCE</scope>
    <source>
        <strain evidence="4">Am19</strain>
    </source>
</reference>
<keyword evidence="2" id="KW-0472">Membrane</keyword>
<feature type="compositionally biased region" description="Low complexity" evidence="1">
    <location>
        <begin position="107"/>
        <end position="118"/>
    </location>
</feature>